<protein>
    <submittedName>
        <fullName evidence="7">Uncharacterized protein</fullName>
    </submittedName>
</protein>
<comment type="subcellular location">
    <subcellularLocation>
        <location evidence="1">Membrane</location>
        <topology evidence="1">Multi-pass membrane protein</topology>
    </subcellularLocation>
</comment>
<keyword evidence="4 5" id="KW-0472">Membrane</keyword>
<feature type="transmembrane region" description="Helical" evidence="5">
    <location>
        <begin position="12"/>
        <end position="31"/>
    </location>
</feature>
<keyword evidence="6" id="KW-1185">Reference proteome</keyword>
<dbReference type="Pfam" id="PF09799">
    <property type="entry name" value="Transmemb_17"/>
    <property type="match status" value="1"/>
</dbReference>
<name>A0A0N5ACH2_9BILA</name>
<feature type="transmembrane region" description="Helical" evidence="5">
    <location>
        <begin position="43"/>
        <end position="66"/>
    </location>
</feature>
<evidence type="ECO:0000256" key="3">
    <source>
        <dbReference type="ARBA" id="ARBA00022989"/>
    </source>
</evidence>
<proteinExistence type="predicted"/>
<dbReference type="AlphaFoldDB" id="A0A0N5ACH2"/>
<evidence type="ECO:0000313" key="7">
    <source>
        <dbReference type="WBParaSite" id="SMUV_0000184801-mRNA-1"/>
    </source>
</evidence>
<evidence type="ECO:0000256" key="4">
    <source>
        <dbReference type="ARBA" id="ARBA00023136"/>
    </source>
</evidence>
<dbReference type="InterPro" id="IPR019184">
    <property type="entry name" value="Uncharacterised_TM-17"/>
</dbReference>
<evidence type="ECO:0000256" key="1">
    <source>
        <dbReference type="ARBA" id="ARBA00004141"/>
    </source>
</evidence>
<accession>A0A0N5ACH2</accession>
<organism evidence="6 7">
    <name type="scientific">Syphacia muris</name>
    <dbReference type="NCBI Taxonomy" id="451379"/>
    <lineage>
        <taxon>Eukaryota</taxon>
        <taxon>Metazoa</taxon>
        <taxon>Ecdysozoa</taxon>
        <taxon>Nematoda</taxon>
        <taxon>Chromadorea</taxon>
        <taxon>Rhabditida</taxon>
        <taxon>Spirurina</taxon>
        <taxon>Oxyuridomorpha</taxon>
        <taxon>Oxyuroidea</taxon>
        <taxon>Oxyuridae</taxon>
        <taxon>Syphacia</taxon>
    </lineage>
</organism>
<evidence type="ECO:0000313" key="6">
    <source>
        <dbReference type="Proteomes" id="UP000046393"/>
    </source>
</evidence>
<reference evidence="7" key="1">
    <citation type="submission" date="2017-02" db="UniProtKB">
        <authorList>
            <consortium name="WormBaseParasite"/>
        </authorList>
    </citation>
    <scope>IDENTIFICATION</scope>
</reference>
<dbReference type="GO" id="GO:0016020">
    <property type="term" value="C:membrane"/>
    <property type="evidence" value="ECO:0007669"/>
    <property type="project" value="UniProtKB-SubCell"/>
</dbReference>
<dbReference type="PANTHER" id="PTHR13531:SF6">
    <property type="entry name" value="TMEM (HUMAN TRANSMEMBRANE PROTEIN) HOMOLOG"/>
    <property type="match status" value="1"/>
</dbReference>
<dbReference type="WBParaSite" id="SMUV_0000184801-mRNA-1">
    <property type="protein sequence ID" value="SMUV_0000184801-mRNA-1"/>
    <property type="gene ID" value="SMUV_0000184801"/>
</dbReference>
<evidence type="ECO:0000256" key="5">
    <source>
        <dbReference type="SAM" id="Phobius"/>
    </source>
</evidence>
<dbReference type="GO" id="GO:0035869">
    <property type="term" value="C:ciliary transition zone"/>
    <property type="evidence" value="ECO:0007669"/>
    <property type="project" value="TreeGrafter"/>
</dbReference>
<dbReference type="GO" id="GO:1905515">
    <property type="term" value="P:non-motile cilium assembly"/>
    <property type="evidence" value="ECO:0007669"/>
    <property type="project" value="TreeGrafter"/>
</dbReference>
<sequence length="111" mass="12699">MKILLLSNTDKVIIATLNFIGMIIEPVRLYLGYYGNLSEKVSALSGFWIISLILQLPISIFLGFSFHTLTLPLERCVYTLHIGFLLIEVKFRILQKLFIIYGFVMIRSIAS</sequence>
<keyword evidence="3 5" id="KW-1133">Transmembrane helix</keyword>
<dbReference type="PANTHER" id="PTHR13531">
    <property type="entry name" value="GEO07735P1-RELATED-RELATED"/>
    <property type="match status" value="1"/>
</dbReference>
<evidence type="ECO:0000256" key="2">
    <source>
        <dbReference type="ARBA" id="ARBA00022692"/>
    </source>
</evidence>
<keyword evidence="2 5" id="KW-0812">Transmembrane</keyword>
<dbReference type="Proteomes" id="UP000046393">
    <property type="component" value="Unplaced"/>
</dbReference>
<dbReference type="STRING" id="451379.A0A0N5ACH2"/>